<dbReference type="HOGENOM" id="CLU_2996497_0_0_1"/>
<accession>U1G9T8</accession>
<organism evidence="2 3">
    <name type="scientific">Endocarpon pusillum (strain Z07020 / HMAS-L-300199)</name>
    <name type="common">Lichen-forming fungus</name>
    <dbReference type="NCBI Taxonomy" id="1263415"/>
    <lineage>
        <taxon>Eukaryota</taxon>
        <taxon>Fungi</taxon>
        <taxon>Dikarya</taxon>
        <taxon>Ascomycota</taxon>
        <taxon>Pezizomycotina</taxon>
        <taxon>Eurotiomycetes</taxon>
        <taxon>Chaetothyriomycetidae</taxon>
        <taxon>Verrucariales</taxon>
        <taxon>Verrucariaceae</taxon>
        <taxon>Endocarpon</taxon>
    </lineage>
</organism>
<feature type="region of interest" description="Disordered" evidence="1">
    <location>
        <begin position="24"/>
        <end position="57"/>
    </location>
</feature>
<protein>
    <submittedName>
        <fullName evidence="2">Uncharacterized protein</fullName>
    </submittedName>
</protein>
<evidence type="ECO:0000256" key="1">
    <source>
        <dbReference type="SAM" id="MobiDB-lite"/>
    </source>
</evidence>
<evidence type="ECO:0000313" key="2">
    <source>
        <dbReference type="EMBL" id="ERF68768.1"/>
    </source>
</evidence>
<dbReference type="OrthoDB" id="5326346at2759"/>
<gene>
    <name evidence="2" type="ORF">EPUS_07255</name>
</gene>
<keyword evidence="3" id="KW-1185">Reference proteome</keyword>
<proteinExistence type="predicted"/>
<dbReference type="RefSeq" id="XP_007805598.1">
    <property type="nucleotide sequence ID" value="XM_007807407.1"/>
</dbReference>
<sequence>MTTMPHYVEFDPDGEVVLILYNMAEDRDQDTRKTPSESTTKAETSADVVDGTQPDEI</sequence>
<dbReference type="Proteomes" id="UP000019373">
    <property type="component" value="Unassembled WGS sequence"/>
</dbReference>
<dbReference type="AlphaFoldDB" id="U1G9T8"/>
<feature type="compositionally biased region" description="Basic and acidic residues" evidence="1">
    <location>
        <begin position="24"/>
        <end position="35"/>
    </location>
</feature>
<dbReference type="EMBL" id="KE721494">
    <property type="protein sequence ID" value="ERF68768.1"/>
    <property type="molecule type" value="Genomic_DNA"/>
</dbReference>
<dbReference type="GeneID" id="19242140"/>
<reference evidence="3" key="1">
    <citation type="journal article" date="2014" name="BMC Genomics">
        <title>Genome characteristics reveal the impact of lichenization on lichen-forming fungus Endocarpon pusillum Hedwig (Verrucariales, Ascomycota).</title>
        <authorList>
            <person name="Wang Y.-Y."/>
            <person name="Liu B."/>
            <person name="Zhang X.-Y."/>
            <person name="Zhou Q.-M."/>
            <person name="Zhang T."/>
            <person name="Li H."/>
            <person name="Yu Y.-F."/>
            <person name="Zhang X.-L."/>
            <person name="Hao X.-Y."/>
            <person name="Wang M."/>
            <person name="Wang L."/>
            <person name="Wei J.-C."/>
        </authorList>
    </citation>
    <scope>NUCLEOTIDE SEQUENCE [LARGE SCALE GENOMIC DNA]</scope>
    <source>
        <strain evidence="3">Z07020 / HMAS-L-300199</strain>
    </source>
</reference>
<evidence type="ECO:0000313" key="3">
    <source>
        <dbReference type="Proteomes" id="UP000019373"/>
    </source>
</evidence>
<name>U1G9T8_ENDPU</name>